<name>A0A7J6HIC7_CANSA</name>
<dbReference type="PANTHER" id="PTHR31920">
    <property type="entry name" value="B3 DOMAIN-CONTAINING"/>
    <property type="match status" value="1"/>
</dbReference>
<comment type="caution">
    <text evidence="8">The sequence shown here is derived from an EMBL/GenBank/DDBJ whole genome shotgun (WGS) entry which is preliminary data.</text>
</comment>
<gene>
    <name evidence="8" type="ORF">G4B88_017892</name>
</gene>
<dbReference type="SMART" id="SM01019">
    <property type="entry name" value="B3"/>
    <property type="match status" value="2"/>
</dbReference>
<dbReference type="CDD" id="cd10017">
    <property type="entry name" value="B3_DNA"/>
    <property type="match status" value="2"/>
</dbReference>
<dbReference type="PANTHER" id="PTHR31920:SF135">
    <property type="entry name" value="B3 DOMAIN-CONTAINING PROTEIN OS03G0621600-RELATED"/>
    <property type="match status" value="1"/>
</dbReference>
<keyword evidence="9" id="KW-1185">Reference proteome</keyword>
<dbReference type="Proteomes" id="UP000583929">
    <property type="component" value="Unassembled WGS sequence"/>
</dbReference>
<evidence type="ECO:0000256" key="4">
    <source>
        <dbReference type="ARBA" id="ARBA00023163"/>
    </source>
</evidence>
<keyword evidence="2" id="KW-0805">Transcription regulation</keyword>
<comment type="subcellular location">
    <subcellularLocation>
        <location evidence="1">Nucleus</location>
    </subcellularLocation>
</comment>
<dbReference type="Pfam" id="PF02362">
    <property type="entry name" value="B3"/>
    <property type="match status" value="2"/>
</dbReference>
<keyword evidence="3" id="KW-0238">DNA-binding</keyword>
<dbReference type="InterPro" id="IPR003340">
    <property type="entry name" value="B3_DNA-bd"/>
</dbReference>
<feature type="region of interest" description="Disordered" evidence="6">
    <location>
        <begin position="139"/>
        <end position="175"/>
    </location>
</feature>
<dbReference type="InterPro" id="IPR015300">
    <property type="entry name" value="DNA-bd_pseudobarrel_sf"/>
</dbReference>
<reference evidence="8 9" key="1">
    <citation type="journal article" date="2020" name="bioRxiv">
        <title>Sequence and annotation of 42 cannabis genomes reveals extensive copy number variation in cannabinoid synthesis and pathogen resistance genes.</title>
        <authorList>
            <person name="Mckernan K.J."/>
            <person name="Helbert Y."/>
            <person name="Kane L.T."/>
            <person name="Ebling H."/>
            <person name="Zhang L."/>
            <person name="Liu B."/>
            <person name="Eaton Z."/>
            <person name="Mclaughlin S."/>
            <person name="Kingan S."/>
            <person name="Baybayan P."/>
            <person name="Concepcion G."/>
            <person name="Jordan M."/>
            <person name="Riva A."/>
            <person name="Barbazuk W."/>
            <person name="Harkins T."/>
        </authorList>
    </citation>
    <scope>NUCLEOTIDE SEQUENCE [LARGE SCALE GENOMIC DNA]</scope>
    <source>
        <strain evidence="9">cv. Jamaican Lion 4</strain>
        <tissue evidence="8">Leaf</tissue>
    </source>
</reference>
<dbReference type="AlphaFoldDB" id="A0A7J6HIC7"/>
<organism evidence="8 9">
    <name type="scientific">Cannabis sativa</name>
    <name type="common">Hemp</name>
    <name type="synonym">Marijuana</name>
    <dbReference type="NCBI Taxonomy" id="3483"/>
    <lineage>
        <taxon>Eukaryota</taxon>
        <taxon>Viridiplantae</taxon>
        <taxon>Streptophyta</taxon>
        <taxon>Embryophyta</taxon>
        <taxon>Tracheophyta</taxon>
        <taxon>Spermatophyta</taxon>
        <taxon>Magnoliopsida</taxon>
        <taxon>eudicotyledons</taxon>
        <taxon>Gunneridae</taxon>
        <taxon>Pentapetalae</taxon>
        <taxon>rosids</taxon>
        <taxon>fabids</taxon>
        <taxon>Rosales</taxon>
        <taxon>Cannabaceae</taxon>
        <taxon>Cannabis</taxon>
    </lineage>
</organism>
<evidence type="ECO:0000259" key="7">
    <source>
        <dbReference type="PROSITE" id="PS50863"/>
    </source>
</evidence>
<feature type="domain" description="TF-B3" evidence="7">
    <location>
        <begin position="45"/>
        <end position="121"/>
    </location>
</feature>
<dbReference type="PROSITE" id="PS50863">
    <property type="entry name" value="B3"/>
    <property type="match status" value="2"/>
</dbReference>
<evidence type="ECO:0000256" key="3">
    <source>
        <dbReference type="ARBA" id="ARBA00023125"/>
    </source>
</evidence>
<feature type="domain" description="TF-B3" evidence="7">
    <location>
        <begin position="456"/>
        <end position="554"/>
    </location>
</feature>
<sequence length="554" mass="61676">MHSKVKACAQCTRSCWLIHEGKPACSASSFVKIMFDMQEFECPFLPPKFVKELSLVAGQKAILEDAYGEQWDVRISRVKGSLAFEQGWSKFASDHDLELGDFVLFLHITETHLAVKIYDKTSCEKLKFPQRSSILTKRKRDLTTTSSGRSGPFGTADGNSIDRNGIGTSFSSRGTAKNVRGRNEVIDVVKEPIVSQNKSLWDYKNEISPAARKVEYIEETCCIMNREKEEEDQRGHLDLSVLETLNDAGSQRNHKESLTAERFPKLFDSQMRSQKAACLPNKDLVTRAQEILNAASPLHSSNCEKKGSFSFKDYSNVKTSGTPIPSSVVNPFENGKNTFNMSNKGTKECLVATAAGNNQVSQPKEQNWNNEHPTAKNHVQGTPVTSSKLMKITKEEPVEIESDPEEPAQKLSSKVLVLQPSLRTSFQMTNGFGVSKDDKVQPVVKTENFDFDGGPTPSFSPVLASNSKAFIELPERLPFPVVKGKYGSERKLVYLRSSSSQLWPVIYHEKLNVFVISNGWEAFCKANGIQPGDKCLFKVVSKSEGTYSVSVVRQ</sequence>
<evidence type="ECO:0000256" key="6">
    <source>
        <dbReference type="SAM" id="MobiDB-lite"/>
    </source>
</evidence>
<evidence type="ECO:0000313" key="8">
    <source>
        <dbReference type="EMBL" id="KAF4395022.1"/>
    </source>
</evidence>
<dbReference type="GO" id="GO:0003677">
    <property type="term" value="F:DNA binding"/>
    <property type="evidence" value="ECO:0007669"/>
    <property type="project" value="UniProtKB-KW"/>
</dbReference>
<keyword evidence="5" id="KW-0539">Nucleus</keyword>
<evidence type="ECO:0000256" key="5">
    <source>
        <dbReference type="ARBA" id="ARBA00023242"/>
    </source>
</evidence>
<evidence type="ECO:0000256" key="2">
    <source>
        <dbReference type="ARBA" id="ARBA00023015"/>
    </source>
</evidence>
<protein>
    <recommendedName>
        <fullName evidence="7">TF-B3 domain-containing protein</fullName>
    </recommendedName>
</protein>
<evidence type="ECO:0000313" key="9">
    <source>
        <dbReference type="Proteomes" id="UP000583929"/>
    </source>
</evidence>
<keyword evidence="4" id="KW-0804">Transcription</keyword>
<proteinExistence type="predicted"/>
<dbReference type="EMBL" id="JAATIQ010000041">
    <property type="protein sequence ID" value="KAF4395022.1"/>
    <property type="molecule type" value="Genomic_DNA"/>
</dbReference>
<accession>A0A7J6HIC7</accession>
<feature type="compositionally biased region" description="Polar residues" evidence="6">
    <location>
        <begin position="157"/>
        <end position="175"/>
    </location>
</feature>
<dbReference type="InterPro" id="IPR050655">
    <property type="entry name" value="Plant_B3_domain"/>
</dbReference>
<evidence type="ECO:0000256" key="1">
    <source>
        <dbReference type="ARBA" id="ARBA00004123"/>
    </source>
</evidence>
<dbReference type="SUPFAM" id="SSF101936">
    <property type="entry name" value="DNA-binding pseudobarrel domain"/>
    <property type="match status" value="2"/>
</dbReference>
<dbReference type="Gene3D" id="2.40.330.10">
    <property type="entry name" value="DNA-binding pseudobarrel domain"/>
    <property type="match status" value="2"/>
</dbReference>
<dbReference type="GO" id="GO:0005634">
    <property type="term" value="C:nucleus"/>
    <property type="evidence" value="ECO:0007669"/>
    <property type="project" value="UniProtKB-SubCell"/>
</dbReference>